<comment type="similarity">
    <text evidence="2 3">Belongs to the small heat shock protein (HSP20) family.</text>
</comment>
<evidence type="ECO:0000256" key="2">
    <source>
        <dbReference type="PROSITE-ProRule" id="PRU00285"/>
    </source>
</evidence>
<evidence type="ECO:0000256" key="1">
    <source>
        <dbReference type="ARBA" id="ARBA00023016"/>
    </source>
</evidence>
<proteinExistence type="inferred from homology"/>
<keyword evidence="1" id="KW-0346">Stress response</keyword>
<dbReference type="InterPro" id="IPR031107">
    <property type="entry name" value="Small_HSP"/>
</dbReference>
<dbReference type="OrthoDB" id="1431247at2759"/>
<dbReference type="PROSITE" id="PS01031">
    <property type="entry name" value="SHSP"/>
    <property type="match status" value="1"/>
</dbReference>
<dbReference type="InterPro" id="IPR002068">
    <property type="entry name" value="A-crystallin/Hsp20_dom"/>
</dbReference>
<reference evidence="5" key="2">
    <citation type="journal article" date="2023" name="IMA Fungus">
        <title>Comparative genomic study of the Penicillium genus elucidates a diverse pangenome and 15 lateral gene transfer events.</title>
        <authorList>
            <person name="Petersen C."/>
            <person name="Sorensen T."/>
            <person name="Nielsen M.R."/>
            <person name="Sondergaard T.E."/>
            <person name="Sorensen J.L."/>
            <person name="Fitzpatrick D.A."/>
            <person name="Frisvad J.C."/>
            <person name="Nielsen K.L."/>
        </authorList>
    </citation>
    <scope>NUCLEOTIDE SEQUENCE</scope>
    <source>
        <strain evidence="5">IBT 29864</strain>
    </source>
</reference>
<evidence type="ECO:0000313" key="6">
    <source>
        <dbReference type="Proteomes" id="UP001147782"/>
    </source>
</evidence>
<dbReference type="GeneID" id="81433320"/>
<evidence type="ECO:0000259" key="4">
    <source>
        <dbReference type="PROSITE" id="PS01031"/>
    </source>
</evidence>
<dbReference type="Pfam" id="PF00011">
    <property type="entry name" value="HSP20"/>
    <property type="match status" value="1"/>
</dbReference>
<accession>A0A9W9VVY1</accession>
<evidence type="ECO:0000256" key="3">
    <source>
        <dbReference type="RuleBase" id="RU003616"/>
    </source>
</evidence>
<dbReference type="RefSeq" id="XP_056560872.1">
    <property type="nucleotide sequence ID" value="XM_056694143.1"/>
</dbReference>
<reference evidence="5" key="1">
    <citation type="submission" date="2022-11" db="EMBL/GenBank/DDBJ databases">
        <authorList>
            <person name="Petersen C."/>
        </authorList>
    </citation>
    <scope>NUCLEOTIDE SEQUENCE</scope>
    <source>
        <strain evidence="5">IBT 29864</strain>
    </source>
</reference>
<protein>
    <submittedName>
        <fullName evidence="5">HSP20-like chaperone</fullName>
    </submittedName>
</protein>
<feature type="domain" description="SHSP" evidence="4">
    <location>
        <begin position="31"/>
        <end position="144"/>
    </location>
</feature>
<dbReference type="EMBL" id="JAPZBS010000001">
    <property type="protein sequence ID" value="KAJ5390144.1"/>
    <property type="molecule type" value="Genomic_DNA"/>
</dbReference>
<dbReference type="AlphaFoldDB" id="A0A9W9VVY1"/>
<name>A0A9W9VVY1_9EURO</name>
<sequence>MMSLIPQFHRGGLSAISRILDNYENMFSNLEGHQAYAPSFDVRETEKAYYLDGDLPGVQQKDLKIEFENEHCLNIKAHSERESTSENGSWWVSERSVGDFRRTFNFPATIDQDHTQAHLKNGVLSLEVPKIAETHNRKKVDILD</sequence>
<dbReference type="Gene3D" id="2.60.40.790">
    <property type="match status" value="1"/>
</dbReference>
<comment type="caution">
    <text evidence="5">The sequence shown here is derived from an EMBL/GenBank/DDBJ whole genome shotgun (WGS) entry which is preliminary data.</text>
</comment>
<organism evidence="5 6">
    <name type="scientific">Penicillium cataractarum</name>
    <dbReference type="NCBI Taxonomy" id="2100454"/>
    <lineage>
        <taxon>Eukaryota</taxon>
        <taxon>Fungi</taxon>
        <taxon>Dikarya</taxon>
        <taxon>Ascomycota</taxon>
        <taxon>Pezizomycotina</taxon>
        <taxon>Eurotiomycetes</taxon>
        <taxon>Eurotiomycetidae</taxon>
        <taxon>Eurotiales</taxon>
        <taxon>Aspergillaceae</taxon>
        <taxon>Penicillium</taxon>
    </lineage>
</organism>
<dbReference type="PANTHER" id="PTHR11527">
    <property type="entry name" value="HEAT-SHOCK PROTEIN 20 FAMILY MEMBER"/>
    <property type="match status" value="1"/>
</dbReference>
<keyword evidence="6" id="KW-1185">Reference proteome</keyword>
<gene>
    <name evidence="5" type="ORF">N7496_001212</name>
</gene>
<dbReference type="Proteomes" id="UP001147782">
    <property type="component" value="Unassembled WGS sequence"/>
</dbReference>
<dbReference type="CDD" id="cd06464">
    <property type="entry name" value="ACD_sHsps-like"/>
    <property type="match status" value="1"/>
</dbReference>
<dbReference type="InterPro" id="IPR008978">
    <property type="entry name" value="HSP20-like_chaperone"/>
</dbReference>
<evidence type="ECO:0000313" key="5">
    <source>
        <dbReference type="EMBL" id="KAJ5390144.1"/>
    </source>
</evidence>
<dbReference type="SUPFAM" id="SSF49764">
    <property type="entry name" value="HSP20-like chaperones"/>
    <property type="match status" value="1"/>
</dbReference>